<evidence type="ECO:0000259" key="2">
    <source>
        <dbReference type="PROSITE" id="PS50234"/>
    </source>
</evidence>
<dbReference type="CDD" id="cd00198">
    <property type="entry name" value="vWFA"/>
    <property type="match status" value="1"/>
</dbReference>
<reference evidence="3 4" key="1">
    <citation type="journal article" date="2017" name="Mol. Biol. Evol.">
        <title>The 4-celled Tetrabaena socialis nuclear genome reveals the essential components for genetic control of cell number at the origin of multicellularity in the volvocine lineage.</title>
        <authorList>
            <person name="Featherston J."/>
            <person name="Arakaki Y."/>
            <person name="Hanschen E.R."/>
            <person name="Ferris P.J."/>
            <person name="Michod R.E."/>
            <person name="Olson B.J.S.C."/>
            <person name="Nozaki H."/>
            <person name="Durand P.M."/>
        </authorList>
    </citation>
    <scope>NUCLEOTIDE SEQUENCE [LARGE SCALE GENOMIC DNA]</scope>
    <source>
        <strain evidence="3 4">NIES-571</strain>
    </source>
</reference>
<dbReference type="InterPro" id="IPR036465">
    <property type="entry name" value="vWFA_dom_sf"/>
</dbReference>
<feature type="domain" description="VWFA" evidence="2">
    <location>
        <begin position="186"/>
        <end position="324"/>
    </location>
</feature>
<dbReference type="AlphaFoldDB" id="A0A2J7ZLM2"/>
<evidence type="ECO:0000313" key="3">
    <source>
        <dbReference type="EMBL" id="PNH01171.1"/>
    </source>
</evidence>
<evidence type="ECO:0000256" key="1">
    <source>
        <dbReference type="SAM" id="MobiDB-lite"/>
    </source>
</evidence>
<feature type="region of interest" description="Disordered" evidence="1">
    <location>
        <begin position="25"/>
        <end position="111"/>
    </location>
</feature>
<sequence length="361" mass="39439">MLQVATKGSMVLGALEMERHINGHGMESRQQYSPPSTHLDLRPNGGDGRAYSTPSMMLPPPSGMPTVSATLSEDHSVHTHAHTHTSAAPPLRPDELRRPAPTPTTPTTTTRRRRVTGAVAGGALRRHRIGREAAVADPFGGRLELAAARARHERVQLHQAAVQRAIHAIRDPAYERLPPGASLRVDWCLLLDDSGSMLPKAQAARMAVALVMEVLRRLEDDFAVVMFSKTSEVLKELRQPFDSRRGQLVWEAFKFSSGTYPATACEFVGRTIFPEQREAAAEGAAAPPRRVVLMLVDGMTFERDADDYHSALRQGDISLAVLNIAPPFRPLSVPQRTATGWPVPESSSTYPGKMGETCLDL</sequence>
<protein>
    <recommendedName>
        <fullName evidence="2">VWFA domain-containing protein</fullName>
    </recommendedName>
</protein>
<dbReference type="EMBL" id="PGGS01000990">
    <property type="protein sequence ID" value="PNH01171.1"/>
    <property type="molecule type" value="Genomic_DNA"/>
</dbReference>
<dbReference type="OrthoDB" id="5317514at2759"/>
<comment type="caution">
    <text evidence="3">The sequence shown here is derived from an EMBL/GenBank/DDBJ whole genome shotgun (WGS) entry which is preliminary data.</text>
</comment>
<organism evidence="3 4">
    <name type="scientific">Tetrabaena socialis</name>
    <dbReference type="NCBI Taxonomy" id="47790"/>
    <lineage>
        <taxon>Eukaryota</taxon>
        <taxon>Viridiplantae</taxon>
        <taxon>Chlorophyta</taxon>
        <taxon>core chlorophytes</taxon>
        <taxon>Chlorophyceae</taxon>
        <taxon>CS clade</taxon>
        <taxon>Chlamydomonadales</taxon>
        <taxon>Tetrabaenaceae</taxon>
        <taxon>Tetrabaena</taxon>
    </lineage>
</organism>
<gene>
    <name evidence="3" type="ORF">TSOC_012938</name>
</gene>
<evidence type="ECO:0000313" key="4">
    <source>
        <dbReference type="Proteomes" id="UP000236333"/>
    </source>
</evidence>
<accession>A0A2J7ZLM2</accession>
<dbReference type="Gene3D" id="3.40.50.410">
    <property type="entry name" value="von Willebrand factor, type A domain"/>
    <property type="match status" value="1"/>
</dbReference>
<dbReference type="SUPFAM" id="SSF53300">
    <property type="entry name" value="vWA-like"/>
    <property type="match status" value="1"/>
</dbReference>
<keyword evidence="4" id="KW-1185">Reference proteome</keyword>
<dbReference type="Proteomes" id="UP000236333">
    <property type="component" value="Unassembled WGS sequence"/>
</dbReference>
<name>A0A2J7ZLM2_9CHLO</name>
<dbReference type="InterPro" id="IPR002035">
    <property type="entry name" value="VWF_A"/>
</dbReference>
<proteinExistence type="predicted"/>
<dbReference type="PROSITE" id="PS50234">
    <property type="entry name" value="VWFA"/>
    <property type="match status" value="1"/>
</dbReference>